<proteinExistence type="predicted"/>
<dbReference type="SUPFAM" id="SSF56935">
    <property type="entry name" value="Porins"/>
    <property type="match status" value="1"/>
</dbReference>
<comment type="caution">
    <text evidence="1">The sequence shown here is derived from an EMBL/GenBank/DDBJ whole genome shotgun (WGS) entry which is preliminary data.</text>
</comment>
<dbReference type="Proteomes" id="UP000886722">
    <property type="component" value="Unassembled WGS sequence"/>
</dbReference>
<organism evidence="1 2">
    <name type="scientific">Candidatus Caccoplasma intestinavium</name>
    <dbReference type="NCBI Taxonomy" id="2840716"/>
    <lineage>
        <taxon>Bacteria</taxon>
        <taxon>Pseudomonadati</taxon>
        <taxon>Bacteroidota</taxon>
        <taxon>Bacteroidia</taxon>
        <taxon>Bacteroidales</taxon>
        <taxon>Bacteroidaceae</taxon>
        <taxon>Bacteroidaceae incertae sedis</taxon>
        <taxon>Candidatus Caccoplasma</taxon>
    </lineage>
</organism>
<gene>
    <name evidence="1" type="ORF">IAD06_03665</name>
</gene>
<dbReference type="EMBL" id="DVKT01000026">
    <property type="protein sequence ID" value="HIT39120.1"/>
    <property type="molecule type" value="Genomic_DNA"/>
</dbReference>
<sequence length="335" mass="37704">MRKIIISTGLLIGLAGVGYAQKKTDYIPKIHGTIRGKYEYQYEEKEGRFEVRNARFSLAGNVAPIVSYKAEIDLSDEGAIKMLDAYARITPLPTFDITIGQMRVPFTIDAHRSPHQQYFANRSFIAKQVGNVRDVGATLAYTLQVGIPIRLEAGIFNGSGLTDQKDFWTNRINYSAKAHLQLPKGFNLVGSVQKISPEKVDIHMYDIGAYYQSGRWHVEAEFLRKHYANGTFSNVDAFNGFVCYDQPLPKVFQKISFLGRFDCMSDHSNGKVGDNGSLVVNDAARKRITVGTTLSLAKPFIADLRINYENYFYKKDAVVAVSEKDKIVIELMVRF</sequence>
<evidence type="ECO:0000313" key="2">
    <source>
        <dbReference type="Proteomes" id="UP000886722"/>
    </source>
</evidence>
<dbReference type="Gene3D" id="2.40.160.10">
    <property type="entry name" value="Porin"/>
    <property type="match status" value="1"/>
</dbReference>
<name>A0A9D1GDQ7_9BACT</name>
<reference evidence="1" key="1">
    <citation type="submission" date="2020-10" db="EMBL/GenBank/DDBJ databases">
        <authorList>
            <person name="Gilroy R."/>
        </authorList>
    </citation>
    <scope>NUCLEOTIDE SEQUENCE</scope>
    <source>
        <strain evidence="1">21143</strain>
    </source>
</reference>
<evidence type="ECO:0000313" key="1">
    <source>
        <dbReference type="EMBL" id="HIT39120.1"/>
    </source>
</evidence>
<dbReference type="Pfam" id="PF07396">
    <property type="entry name" value="Porin_O_P"/>
    <property type="match status" value="1"/>
</dbReference>
<dbReference type="InterPro" id="IPR010870">
    <property type="entry name" value="Porin_O/P"/>
</dbReference>
<accession>A0A9D1GDQ7</accession>
<reference evidence="1" key="2">
    <citation type="journal article" date="2021" name="PeerJ">
        <title>Extensive microbial diversity within the chicken gut microbiome revealed by metagenomics and culture.</title>
        <authorList>
            <person name="Gilroy R."/>
            <person name="Ravi A."/>
            <person name="Getino M."/>
            <person name="Pursley I."/>
            <person name="Horton D.L."/>
            <person name="Alikhan N.F."/>
            <person name="Baker D."/>
            <person name="Gharbi K."/>
            <person name="Hall N."/>
            <person name="Watson M."/>
            <person name="Adriaenssens E.M."/>
            <person name="Foster-Nyarko E."/>
            <person name="Jarju S."/>
            <person name="Secka A."/>
            <person name="Antonio M."/>
            <person name="Oren A."/>
            <person name="Chaudhuri R.R."/>
            <person name="La Ragione R."/>
            <person name="Hildebrand F."/>
            <person name="Pallen M.J."/>
        </authorList>
    </citation>
    <scope>NUCLEOTIDE SEQUENCE</scope>
    <source>
        <strain evidence="1">21143</strain>
    </source>
</reference>
<dbReference type="InterPro" id="IPR023614">
    <property type="entry name" value="Porin_dom_sf"/>
</dbReference>
<protein>
    <submittedName>
        <fullName evidence="1">Porin</fullName>
    </submittedName>
</protein>
<dbReference type="AlphaFoldDB" id="A0A9D1GDQ7"/>